<evidence type="ECO:0000313" key="2">
    <source>
        <dbReference type="Proteomes" id="UP000006643"/>
    </source>
</evidence>
<reference evidence="2" key="1">
    <citation type="journal article" date="2009" name="Nature">
        <title>Genome sequence and analysis of the Irish potato famine pathogen Phytophthora infestans.</title>
        <authorList>
            <consortium name="The Broad Institute Genome Sequencing Platform"/>
            <person name="Haas B.J."/>
            <person name="Kamoun S."/>
            <person name="Zody M.C."/>
            <person name="Jiang R.H."/>
            <person name="Handsaker R.E."/>
            <person name="Cano L.M."/>
            <person name="Grabherr M."/>
            <person name="Kodira C.D."/>
            <person name="Raffaele S."/>
            <person name="Torto-Alalibo T."/>
            <person name="Bozkurt T.O."/>
            <person name="Ah-Fong A.M."/>
            <person name="Alvarado L."/>
            <person name="Anderson V.L."/>
            <person name="Armstrong M.R."/>
            <person name="Avrova A."/>
            <person name="Baxter L."/>
            <person name="Beynon J."/>
            <person name="Boevink P.C."/>
            <person name="Bollmann S.R."/>
            <person name="Bos J.I."/>
            <person name="Bulone V."/>
            <person name="Cai G."/>
            <person name="Cakir C."/>
            <person name="Carrington J.C."/>
            <person name="Chawner M."/>
            <person name="Conti L."/>
            <person name="Costanzo S."/>
            <person name="Ewan R."/>
            <person name="Fahlgren N."/>
            <person name="Fischbach M.A."/>
            <person name="Fugelstad J."/>
            <person name="Gilroy E.M."/>
            <person name="Gnerre S."/>
            <person name="Green P.J."/>
            <person name="Grenville-Briggs L.J."/>
            <person name="Griffith J."/>
            <person name="Grunwald N.J."/>
            <person name="Horn K."/>
            <person name="Horner N.R."/>
            <person name="Hu C.H."/>
            <person name="Huitema E."/>
            <person name="Jeong D.H."/>
            <person name="Jones A.M."/>
            <person name="Jones J.D."/>
            <person name="Jones R.W."/>
            <person name="Karlsson E.K."/>
            <person name="Kunjeti S.G."/>
            <person name="Lamour K."/>
            <person name="Liu Z."/>
            <person name="Ma L."/>
            <person name="Maclean D."/>
            <person name="Chibucos M.C."/>
            <person name="McDonald H."/>
            <person name="McWalters J."/>
            <person name="Meijer H.J."/>
            <person name="Morgan W."/>
            <person name="Morris P.F."/>
            <person name="Munro C.A."/>
            <person name="O'Neill K."/>
            <person name="Ospina-Giraldo M."/>
            <person name="Pinzon A."/>
            <person name="Pritchard L."/>
            <person name="Ramsahoye B."/>
            <person name="Ren Q."/>
            <person name="Restrepo S."/>
            <person name="Roy S."/>
            <person name="Sadanandom A."/>
            <person name="Savidor A."/>
            <person name="Schornack S."/>
            <person name="Schwartz D.C."/>
            <person name="Schumann U.D."/>
            <person name="Schwessinger B."/>
            <person name="Seyer L."/>
            <person name="Sharpe T."/>
            <person name="Silvar C."/>
            <person name="Song J."/>
            <person name="Studholme D.J."/>
            <person name="Sykes S."/>
            <person name="Thines M."/>
            <person name="van de Vondervoort P.J."/>
            <person name="Phuntumart V."/>
            <person name="Wawra S."/>
            <person name="Weide R."/>
            <person name="Win J."/>
            <person name="Young C."/>
            <person name="Zhou S."/>
            <person name="Fry W."/>
            <person name="Meyers B.C."/>
            <person name="van West P."/>
            <person name="Ristaino J."/>
            <person name="Govers F."/>
            <person name="Birch P.R."/>
            <person name="Whisson S.C."/>
            <person name="Judelson H.S."/>
            <person name="Nusbaum C."/>
        </authorList>
    </citation>
    <scope>NUCLEOTIDE SEQUENCE [LARGE SCALE GENOMIC DNA]</scope>
    <source>
        <strain evidence="2">T30-4</strain>
    </source>
</reference>
<dbReference type="VEuPathDB" id="FungiDB:PITG_11992"/>
<dbReference type="RefSeq" id="XP_002901447.1">
    <property type="nucleotide sequence ID" value="XM_002901401.1"/>
</dbReference>
<evidence type="ECO:0000313" key="1">
    <source>
        <dbReference type="EMBL" id="EEY58974.1"/>
    </source>
</evidence>
<dbReference type="GeneID" id="9470974"/>
<dbReference type="InParanoid" id="D0NHP9"/>
<gene>
    <name evidence="1" type="ORF">PITG_11992</name>
</gene>
<accession>D0NHP9</accession>
<dbReference type="EMBL" id="DS028138">
    <property type="protein sequence ID" value="EEY58974.1"/>
    <property type="molecule type" value="Genomic_DNA"/>
</dbReference>
<organism evidence="1 2">
    <name type="scientific">Phytophthora infestans (strain T30-4)</name>
    <name type="common">Potato late blight agent</name>
    <dbReference type="NCBI Taxonomy" id="403677"/>
    <lineage>
        <taxon>Eukaryota</taxon>
        <taxon>Sar</taxon>
        <taxon>Stramenopiles</taxon>
        <taxon>Oomycota</taxon>
        <taxon>Peronosporomycetes</taxon>
        <taxon>Peronosporales</taxon>
        <taxon>Peronosporaceae</taxon>
        <taxon>Phytophthora</taxon>
    </lineage>
</organism>
<dbReference type="Proteomes" id="UP000006643">
    <property type="component" value="Unassembled WGS sequence"/>
</dbReference>
<protein>
    <submittedName>
        <fullName evidence="1">Uncharacterized protein</fullName>
    </submittedName>
</protein>
<keyword evidence="2" id="KW-1185">Reference proteome</keyword>
<name>D0NHP9_PHYIT</name>
<dbReference type="KEGG" id="pif:PITG_11992"/>
<dbReference type="AlphaFoldDB" id="D0NHP9"/>
<proteinExistence type="predicted"/>
<dbReference type="HOGENOM" id="CLU_2175996_0_0_1"/>
<sequence>MLSDSKFNAWVKYVDTLNVNNPEEPKLLISTLSKYIFEGDLLTMAKSTEGANKNPLFSSWVNDCDLNASIRRSRCGGNSCGGESEDTYETSCRETTVCTSGDVAEQREVC</sequence>